<comment type="caution">
    <text evidence="8">The sequence shown here is derived from an EMBL/GenBank/DDBJ whole genome shotgun (WGS) entry which is preliminary data.</text>
</comment>
<evidence type="ECO:0000313" key="9">
    <source>
        <dbReference type="Proteomes" id="UP000799776"/>
    </source>
</evidence>
<keyword evidence="4 7" id="KW-1133">Transmembrane helix</keyword>
<feature type="compositionally biased region" description="Gly residues" evidence="6">
    <location>
        <begin position="654"/>
        <end position="673"/>
    </location>
</feature>
<comment type="subcellular location">
    <subcellularLocation>
        <location evidence="1">Membrane</location>
        <topology evidence="1">Multi-pass membrane protein</topology>
    </subcellularLocation>
</comment>
<accession>A0A9P4M0E4</accession>
<sequence length="697" mass="76477">MSDYTIAESSAGSSAFFGLGIVTICLLVLLLLRYYLPLRKTPAYLLVPVFLALALPASIILLVPIDLASVRGGNGEDEGGRGIWLPQRALLVCWRIGYWLTFGLTWAILPLLGEYSDAGYLSPRSRFYYSLRSNGKYWMIVGGSSILGAVYFFMTSGFHMSTLKSLVMALAYAWGLILAIYLMGHGLVALPRRLWREASISGRLRGIQEHAPKVHEKLMDAIDGLQEYDQQVMQLRQKRSTIPKEFHEWIEELYESSSLPESSPSMTPRQASVSVPAVITERYLADLTRRVKRARHAKLRFEDEWARLVSAAAFTQATLDASSSGKLEASSGSTPYNSTGFWTRLGRRTLSARMRYYLHAHIVPSVYYALSAILGLASFAVVWSECTKSLSSKINIVGLSIVHHPSAPTGAQIGFAGQCIAAFWLCYMVLSALFAVTEVKIWGNRALVRRNTYAESACWYSQQVAKLTVPLSYNFITFLNPDIYKETSFFGFLGKLINLTPLGSGFSRYFPMLIIVPVAATALGLYGRVKRIVGLGEYMEIGDEDDDIGVGGWREGRALIDRELHGANGALLGLSSRDVSPSPRVSAAVSQARQQRTNPEPRPQREERRPFIASNAAEDDAAEAQGSWLGDFGHRVRNTIETSDFSMPKWIKGGNEGGGGGEGGNGAGNGNAGDSGANAGLGRWFGGTRREGGVRLR</sequence>
<dbReference type="EMBL" id="ML978711">
    <property type="protein sequence ID" value="KAF2092200.1"/>
    <property type="molecule type" value="Genomic_DNA"/>
</dbReference>
<feature type="transmembrane region" description="Helical" evidence="7">
    <location>
        <begin position="166"/>
        <end position="190"/>
    </location>
</feature>
<dbReference type="Proteomes" id="UP000799776">
    <property type="component" value="Unassembled WGS sequence"/>
</dbReference>
<dbReference type="GO" id="GO:0016020">
    <property type="term" value="C:membrane"/>
    <property type="evidence" value="ECO:0007669"/>
    <property type="project" value="UniProtKB-SubCell"/>
</dbReference>
<feature type="transmembrane region" description="Helical" evidence="7">
    <location>
        <begin position="43"/>
        <end position="65"/>
    </location>
</feature>
<dbReference type="Pfam" id="PF04791">
    <property type="entry name" value="LMBR1"/>
    <property type="match status" value="1"/>
</dbReference>
<organism evidence="8 9">
    <name type="scientific">Saccharata proteae CBS 121410</name>
    <dbReference type="NCBI Taxonomy" id="1314787"/>
    <lineage>
        <taxon>Eukaryota</taxon>
        <taxon>Fungi</taxon>
        <taxon>Dikarya</taxon>
        <taxon>Ascomycota</taxon>
        <taxon>Pezizomycotina</taxon>
        <taxon>Dothideomycetes</taxon>
        <taxon>Dothideomycetes incertae sedis</taxon>
        <taxon>Botryosphaeriales</taxon>
        <taxon>Saccharataceae</taxon>
        <taxon>Saccharata</taxon>
    </lineage>
</organism>
<feature type="transmembrane region" description="Helical" evidence="7">
    <location>
        <begin position="96"/>
        <end position="116"/>
    </location>
</feature>
<protein>
    <submittedName>
        <fullName evidence="8">Uncharacterized protein</fullName>
    </submittedName>
</protein>
<feature type="compositionally biased region" description="Low complexity" evidence="6">
    <location>
        <begin position="578"/>
        <end position="598"/>
    </location>
</feature>
<dbReference type="InterPro" id="IPR006876">
    <property type="entry name" value="LMBR1-like_membr_prot"/>
</dbReference>
<dbReference type="InterPro" id="IPR051584">
    <property type="entry name" value="GPCR-associated_LMBR1"/>
</dbReference>
<feature type="region of interest" description="Disordered" evidence="6">
    <location>
        <begin position="578"/>
        <end position="609"/>
    </location>
</feature>
<feature type="transmembrane region" description="Helical" evidence="7">
    <location>
        <begin position="15"/>
        <end position="36"/>
    </location>
</feature>
<keyword evidence="9" id="KW-1185">Reference proteome</keyword>
<evidence type="ECO:0000256" key="5">
    <source>
        <dbReference type="ARBA" id="ARBA00023136"/>
    </source>
</evidence>
<dbReference type="PANTHER" id="PTHR21355">
    <property type="entry name" value="G-PROTEIN COUPLED RECEPTOR-ASSOCIATED PROTEIN LMBRD2"/>
    <property type="match status" value="1"/>
</dbReference>
<dbReference type="PANTHER" id="PTHR21355:SF0">
    <property type="entry name" value="G-PROTEIN COUPLED RECEPTOR-ASSOCIATED PROTEIN LMBRD2"/>
    <property type="match status" value="1"/>
</dbReference>
<evidence type="ECO:0000256" key="3">
    <source>
        <dbReference type="ARBA" id="ARBA00022692"/>
    </source>
</evidence>
<evidence type="ECO:0000256" key="7">
    <source>
        <dbReference type="SAM" id="Phobius"/>
    </source>
</evidence>
<keyword evidence="5 7" id="KW-0472">Membrane</keyword>
<feature type="compositionally biased region" description="Basic and acidic residues" evidence="6">
    <location>
        <begin position="688"/>
        <end position="697"/>
    </location>
</feature>
<feature type="transmembrane region" description="Helical" evidence="7">
    <location>
        <begin position="509"/>
        <end position="529"/>
    </location>
</feature>
<gene>
    <name evidence="8" type="ORF">K490DRAFT_70844</name>
</gene>
<feature type="transmembrane region" description="Helical" evidence="7">
    <location>
        <begin position="356"/>
        <end position="383"/>
    </location>
</feature>
<feature type="region of interest" description="Disordered" evidence="6">
    <location>
        <begin position="646"/>
        <end position="697"/>
    </location>
</feature>
<evidence type="ECO:0000256" key="6">
    <source>
        <dbReference type="SAM" id="MobiDB-lite"/>
    </source>
</evidence>
<evidence type="ECO:0000256" key="1">
    <source>
        <dbReference type="ARBA" id="ARBA00004141"/>
    </source>
</evidence>
<evidence type="ECO:0000256" key="4">
    <source>
        <dbReference type="ARBA" id="ARBA00022989"/>
    </source>
</evidence>
<feature type="transmembrane region" description="Helical" evidence="7">
    <location>
        <begin position="137"/>
        <end position="154"/>
    </location>
</feature>
<dbReference type="AlphaFoldDB" id="A0A9P4M0E4"/>
<evidence type="ECO:0000313" key="8">
    <source>
        <dbReference type="EMBL" id="KAF2092200.1"/>
    </source>
</evidence>
<keyword evidence="3 7" id="KW-0812">Transmembrane</keyword>
<feature type="transmembrane region" description="Helical" evidence="7">
    <location>
        <begin position="415"/>
        <end position="436"/>
    </location>
</feature>
<name>A0A9P4M0E4_9PEZI</name>
<comment type="similarity">
    <text evidence="2">Belongs to the LIMR family.</text>
</comment>
<dbReference type="OrthoDB" id="203099at2759"/>
<reference evidence="8" key="1">
    <citation type="journal article" date="2020" name="Stud. Mycol.">
        <title>101 Dothideomycetes genomes: a test case for predicting lifestyles and emergence of pathogens.</title>
        <authorList>
            <person name="Haridas S."/>
            <person name="Albert R."/>
            <person name="Binder M."/>
            <person name="Bloem J."/>
            <person name="Labutti K."/>
            <person name="Salamov A."/>
            <person name="Andreopoulos B."/>
            <person name="Baker S."/>
            <person name="Barry K."/>
            <person name="Bills G."/>
            <person name="Bluhm B."/>
            <person name="Cannon C."/>
            <person name="Castanera R."/>
            <person name="Culley D."/>
            <person name="Daum C."/>
            <person name="Ezra D."/>
            <person name="Gonzalez J."/>
            <person name="Henrissat B."/>
            <person name="Kuo A."/>
            <person name="Liang C."/>
            <person name="Lipzen A."/>
            <person name="Lutzoni F."/>
            <person name="Magnuson J."/>
            <person name="Mondo S."/>
            <person name="Nolan M."/>
            <person name="Ohm R."/>
            <person name="Pangilinan J."/>
            <person name="Park H.-J."/>
            <person name="Ramirez L."/>
            <person name="Alfaro M."/>
            <person name="Sun H."/>
            <person name="Tritt A."/>
            <person name="Yoshinaga Y."/>
            <person name="Zwiers L.-H."/>
            <person name="Turgeon B."/>
            <person name="Goodwin S."/>
            <person name="Spatafora J."/>
            <person name="Crous P."/>
            <person name="Grigoriev I."/>
        </authorList>
    </citation>
    <scope>NUCLEOTIDE SEQUENCE</scope>
    <source>
        <strain evidence="8">CBS 121410</strain>
    </source>
</reference>
<proteinExistence type="inferred from homology"/>
<evidence type="ECO:0000256" key="2">
    <source>
        <dbReference type="ARBA" id="ARBA00010487"/>
    </source>
</evidence>